<evidence type="ECO:0000313" key="2">
    <source>
        <dbReference type="Proteomes" id="UP001605036"/>
    </source>
</evidence>
<accession>A0ABD1YB00</accession>
<dbReference type="AlphaFoldDB" id="A0ABD1YB00"/>
<protein>
    <recommendedName>
        <fullName evidence="3">Secreted protein</fullName>
    </recommendedName>
</protein>
<organism evidence="1 2">
    <name type="scientific">Riccia fluitans</name>
    <dbReference type="NCBI Taxonomy" id="41844"/>
    <lineage>
        <taxon>Eukaryota</taxon>
        <taxon>Viridiplantae</taxon>
        <taxon>Streptophyta</taxon>
        <taxon>Embryophyta</taxon>
        <taxon>Marchantiophyta</taxon>
        <taxon>Marchantiopsida</taxon>
        <taxon>Marchantiidae</taxon>
        <taxon>Marchantiales</taxon>
        <taxon>Ricciaceae</taxon>
        <taxon>Riccia</taxon>
    </lineage>
</organism>
<dbReference type="Proteomes" id="UP001605036">
    <property type="component" value="Unassembled WGS sequence"/>
</dbReference>
<reference evidence="1 2" key="1">
    <citation type="submission" date="2024-09" db="EMBL/GenBank/DDBJ databases">
        <title>Chromosome-scale assembly of Riccia fluitans.</title>
        <authorList>
            <person name="Paukszto L."/>
            <person name="Sawicki J."/>
            <person name="Karawczyk K."/>
            <person name="Piernik-Szablinska J."/>
            <person name="Szczecinska M."/>
            <person name="Mazdziarz M."/>
        </authorList>
    </citation>
    <scope>NUCLEOTIDE SEQUENCE [LARGE SCALE GENOMIC DNA]</scope>
    <source>
        <strain evidence="1">Rf_01</strain>
        <tissue evidence="1">Aerial parts of the thallus</tissue>
    </source>
</reference>
<proteinExistence type="predicted"/>
<evidence type="ECO:0008006" key="3">
    <source>
        <dbReference type="Google" id="ProtNLM"/>
    </source>
</evidence>
<keyword evidence="2" id="KW-1185">Reference proteome</keyword>
<name>A0ABD1YB00_9MARC</name>
<comment type="caution">
    <text evidence="1">The sequence shown here is derived from an EMBL/GenBank/DDBJ whole genome shotgun (WGS) entry which is preliminary data.</text>
</comment>
<gene>
    <name evidence="1" type="ORF">R1flu_008081</name>
</gene>
<sequence length="95" mass="10333">MEKRNEVFPPIVLSLILTLSHWPHAGQRPRGRPLPAVGRSPPCEQPYGGWWLAAAGRPPAPRSRSLAQRPFRSALPVARSVACPLGSGWEGAVSY</sequence>
<evidence type="ECO:0000313" key="1">
    <source>
        <dbReference type="EMBL" id="KAL2623836.1"/>
    </source>
</evidence>
<dbReference type="EMBL" id="JBHFFA010000005">
    <property type="protein sequence ID" value="KAL2623836.1"/>
    <property type="molecule type" value="Genomic_DNA"/>
</dbReference>